<feature type="transmembrane region" description="Helical" evidence="5">
    <location>
        <begin position="88"/>
        <end position="107"/>
    </location>
</feature>
<evidence type="ECO:0000256" key="3">
    <source>
        <dbReference type="ARBA" id="ARBA00022989"/>
    </source>
</evidence>
<feature type="transmembrane region" description="Helical" evidence="5">
    <location>
        <begin position="399"/>
        <end position="416"/>
    </location>
</feature>
<dbReference type="GO" id="GO:0016874">
    <property type="term" value="F:ligase activity"/>
    <property type="evidence" value="ECO:0007669"/>
    <property type="project" value="UniProtKB-KW"/>
</dbReference>
<evidence type="ECO:0000256" key="2">
    <source>
        <dbReference type="ARBA" id="ARBA00022692"/>
    </source>
</evidence>
<sequence length="579" mass="63855">MIQSPPLPYSAIAFIALLATPLAYPGFFPHDVNILSASAATLLFVIAIAFENRGAILLPTKFLTALGLLVSIQLWLYGSQQLLSVSTWLLQLLLYSMAGLMFVAGASVPVKSLQRWLQLYLLAAILWSAIGLFVWLGGTDGEALRVGPFTITMPPAIKLAGPFNQGNVFAGLTGLALLFSHWFAWKKKHWKYVVAATFFTAMLFDTLSRGGWLAFSLSIAALLFAIKPDKQTWLRCFLLPWLCGITMGVLLSHYSQPALAHEQSMISVINTAGTSLTARLTIWATALAEFLQAPFTGNGWGQYAARSWLVAPQAASLLASAGQPHQLANVYFSAHNLFLHIMAEGGIIALLATLTALWSLMACSIRLLKKAHNIRICYALAAIAFIIQSQINIIYTKPVPLLLFAFFAGVAMAPRLRRYNRKHHLHRIILILLPIMTALYLIWSTPVIMQWFRAEKALYAFDFNDEASVKTLASFTDTARIGAIPAIWITYQVAVTGQHRGLLKWSIPPLTQVTRDLPLIPSYQLLFYALAGTGSLQQACKIGEIISNQHFSLDHNNKAYQESCTGKVPAEYNFSQTKP</sequence>
<keyword evidence="2 5" id="KW-0812">Transmembrane</keyword>
<feature type="transmembrane region" description="Helical" evidence="5">
    <location>
        <begin position="33"/>
        <end position="50"/>
    </location>
</feature>
<feature type="transmembrane region" description="Helical" evidence="5">
    <location>
        <begin position="119"/>
        <end position="138"/>
    </location>
</feature>
<feature type="transmembrane region" description="Helical" evidence="5">
    <location>
        <begin position="168"/>
        <end position="185"/>
    </location>
</feature>
<reference evidence="7 8" key="1">
    <citation type="journal article" date="2019" name="Appl. Environ. Microbiol.">
        <title>Environmental Evidence and Genomic Insight of Iron-oxidizing Bacteria Preference Towards More Corrosion Resistant Stainless Steel at Higher Salinities.</title>
        <authorList>
            <person name="Garrison C.E."/>
            <person name="Price K.A."/>
            <person name="Field E.K."/>
        </authorList>
    </citation>
    <scope>NUCLEOTIDE SEQUENCE [LARGE SCALE GENOMIC DNA]</scope>
    <source>
        <strain evidence="7 8">P3</strain>
    </source>
</reference>
<name>A0A5R9GLP0_9PROT</name>
<feature type="transmembrane region" description="Helical" evidence="5">
    <location>
        <begin position="7"/>
        <end position="27"/>
    </location>
</feature>
<dbReference type="GO" id="GO:0016020">
    <property type="term" value="C:membrane"/>
    <property type="evidence" value="ECO:0007669"/>
    <property type="project" value="UniProtKB-SubCell"/>
</dbReference>
<feature type="transmembrane region" description="Helical" evidence="5">
    <location>
        <begin position="266"/>
        <end position="286"/>
    </location>
</feature>
<protein>
    <submittedName>
        <fullName evidence="7">O-antigen ligase family protein</fullName>
    </submittedName>
</protein>
<keyword evidence="8" id="KW-1185">Reference proteome</keyword>
<gene>
    <name evidence="7" type="ORF">FEF65_07930</name>
</gene>
<keyword evidence="3 5" id="KW-1133">Transmembrane helix</keyword>
<dbReference type="InterPro" id="IPR007016">
    <property type="entry name" value="O-antigen_ligase-rel_domated"/>
</dbReference>
<organism evidence="7 8">
    <name type="scientific">Mariprofundus erugo</name>
    <dbReference type="NCBI Taxonomy" id="2528639"/>
    <lineage>
        <taxon>Bacteria</taxon>
        <taxon>Pseudomonadati</taxon>
        <taxon>Pseudomonadota</taxon>
        <taxon>Candidatius Mariprofundia</taxon>
        <taxon>Mariprofundales</taxon>
        <taxon>Mariprofundaceae</taxon>
        <taxon>Mariprofundus</taxon>
    </lineage>
</organism>
<feature type="domain" description="O-antigen ligase-related" evidence="6">
    <location>
        <begin position="197"/>
        <end position="353"/>
    </location>
</feature>
<feature type="transmembrane region" description="Helical" evidence="5">
    <location>
        <begin position="57"/>
        <end position="76"/>
    </location>
</feature>
<keyword evidence="4 5" id="KW-0472">Membrane</keyword>
<proteinExistence type="predicted"/>
<dbReference type="EMBL" id="VBRY01000006">
    <property type="protein sequence ID" value="TLS67346.1"/>
    <property type="molecule type" value="Genomic_DNA"/>
</dbReference>
<comment type="caution">
    <text evidence="7">The sequence shown here is derived from an EMBL/GenBank/DDBJ whole genome shotgun (WGS) entry which is preliminary data.</text>
</comment>
<dbReference type="Pfam" id="PF04932">
    <property type="entry name" value="Wzy_C"/>
    <property type="match status" value="1"/>
</dbReference>
<dbReference type="PANTHER" id="PTHR37422:SF13">
    <property type="entry name" value="LIPOPOLYSACCHARIDE BIOSYNTHESIS PROTEIN PA4999-RELATED"/>
    <property type="match status" value="1"/>
</dbReference>
<dbReference type="RefSeq" id="WP_138239262.1">
    <property type="nucleotide sequence ID" value="NZ_VBRY01000006.1"/>
</dbReference>
<feature type="transmembrane region" description="Helical" evidence="5">
    <location>
        <begin position="232"/>
        <end position="254"/>
    </location>
</feature>
<feature type="transmembrane region" description="Helical" evidence="5">
    <location>
        <begin position="373"/>
        <end position="393"/>
    </location>
</feature>
<evidence type="ECO:0000313" key="8">
    <source>
        <dbReference type="Proteomes" id="UP000306585"/>
    </source>
</evidence>
<accession>A0A5R9GLP0</accession>
<dbReference type="AlphaFoldDB" id="A0A5R9GLP0"/>
<feature type="transmembrane region" description="Helical" evidence="5">
    <location>
        <begin position="206"/>
        <end position="226"/>
    </location>
</feature>
<feature type="transmembrane region" description="Helical" evidence="5">
    <location>
        <begin position="337"/>
        <end position="361"/>
    </location>
</feature>
<evidence type="ECO:0000256" key="5">
    <source>
        <dbReference type="SAM" id="Phobius"/>
    </source>
</evidence>
<evidence type="ECO:0000256" key="4">
    <source>
        <dbReference type="ARBA" id="ARBA00023136"/>
    </source>
</evidence>
<evidence type="ECO:0000313" key="7">
    <source>
        <dbReference type="EMBL" id="TLS67346.1"/>
    </source>
</evidence>
<keyword evidence="7" id="KW-0436">Ligase</keyword>
<feature type="transmembrane region" description="Helical" evidence="5">
    <location>
        <begin position="428"/>
        <end position="452"/>
    </location>
</feature>
<dbReference type="InterPro" id="IPR051533">
    <property type="entry name" value="WaaL-like"/>
</dbReference>
<comment type="subcellular location">
    <subcellularLocation>
        <location evidence="1">Membrane</location>
        <topology evidence="1">Multi-pass membrane protein</topology>
    </subcellularLocation>
</comment>
<evidence type="ECO:0000259" key="6">
    <source>
        <dbReference type="Pfam" id="PF04932"/>
    </source>
</evidence>
<dbReference type="Proteomes" id="UP000306585">
    <property type="component" value="Unassembled WGS sequence"/>
</dbReference>
<evidence type="ECO:0000256" key="1">
    <source>
        <dbReference type="ARBA" id="ARBA00004141"/>
    </source>
</evidence>
<dbReference type="PANTHER" id="PTHR37422">
    <property type="entry name" value="TEICHURONIC ACID BIOSYNTHESIS PROTEIN TUAE"/>
    <property type="match status" value="1"/>
</dbReference>